<comment type="caution">
    <text evidence="1">The sequence shown here is derived from an EMBL/GenBank/DDBJ whole genome shotgun (WGS) entry which is preliminary data.</text>
</comment>
<sequence length="239" mass="27692">MNSKMQVPTTAQEYYLELYVRKHKSTLVGGACSEDIKKDGISSWKSLEPLDREIITNKFNKATAAYQNKFASYLQQSASARVTNENRNGCNTIPSVNTTNIINSSMDSNENCNTPMNNSVVNYDNDNLINEQDIHIPEVDHSDQDHTLQYNYLPPLMIPQPPESPKVLKAKDLYEKIYSMNENATPYSALNRDDKRFYQNALLMVKRKYLKRYESYLLGLRNDQLYRHMHNVISEDIYE</sequence>
<keyword evidence="2" id="KW-1185">Reference proteome</keyword>
<dbReference type="EMBL" id="CAJHNJ030000020">
    <property type="protein sequence ID" value="CAG9117695.1"/>
    <property type="molecule type" value="Genomic_DNA"/>
</dbReference>
<name>A0A8S4EPK6_PLUXY</name>
<proteinExistence type="predicted"/>
<accession>A0A8S4EPK6</accession>
<organism evidence="1 2">
    <name type="scientific">Plutella xylostella</name>
    <name type="common">Diamondback moth</name>
    <name type="synonym">Plutella maculipennis</name>
    <dbReference type="NCBI Taxonomy" id="51655"/>
    <lineage>
        <taxon>Eukaryota</taxon>
        <taxon>Metazoa</taxon>
        <taxon>Ecdysozoa</taxon>
        <taxon>Arthropoda</taxon>
        <taxon>Hexapoda</taxon>
        <taxon>Insecta</taxon>
        <taxon>Pterygota</taxon>
        <taxon>Neoptera</taxon>
        <taxon>Endopterygota</taxon>
        <taxon>Lepidoptera</taxon>
        <taxon>Glossata</taxon>
        <taxon>Ditrysia</taxon>
        <taxon>Yponomeutoidea</taxon>
        <taxon>Plutellidae</taxon>
        <taxon>Plutella</taxon>
    </lineage>
</organism>
<gene>
    <name evidence="1" type="ORF">PLXY2_LOCUS6328</name>
</gene>
<evidence type="ECO:0000313" key="2">
    <source>
        <dbReference type="Proteomes" id="UP000653454"/>
    </source>
</evidence>
<dbReference type="Proteomes" id="UP000653454">
    <property type="component" value="Unassembled WGS sequence"/>
</dbReference>
<protein>
    <submittedName>
        <fullName evidence="1">(diamondback moth) hypothetical protein</fullName>
    </submittedName>
</protein>
<reference evidence="1" key="1">
    <citation type="submission" date="2020-11" db="EMBL/GenBank/DDBJ databases">
        <authorList>
            <person name="Whiteford S."/>
        </authorList>
    </citation>
    <scope>NUCLEOTIDE SEQUENCE</scope>
</reference>
<evidence type="ECO:0000313" key="1">
    <source>
        <dbReference type="EMBL" id="CAG9117695.1"/>
    </source>
</evidence>
<dbReference type="AlphaFoldDB" id="A0A8S4EPK6"/>